<protein>
    <submittedName>
        <fullName evidence="1">Uncharacterized protein</fullName>
    </submittedName>
</protein>
<dbReference type="RefSeq" id="WP_043390596.1">
    <property type="nucleotide sequence ID" value="NZ_JPMI01000029.1"/>
</dbReference>
<proteinExistence type="predicted"/>
<organism evidence="1 2">
    <name type="scientific">Archangium violaceum Cb vi76</name>
    <dbReference type="NCBI Taxonomy" id="1406225"/>
    <lineage>
        <taxon>Bacteria</taxon>
        <taxon>Pseudomonadati</taxon>
        <taxon>Myxococcota</taxon>
        <taxon>Myxococcia</taxon>
        <taxon>Myxococcales</taxon>
        <taxon>Cystobacterineae</taxon>
        <taxon>Archangiaceae</taxon>
        <taxon>Archangium</taxon>
    </lineage>
</organism>
<gene>
    <name evidence="1" type="ORF">Q664_05580</name>
</gene>
<evidence type="ECO:0000313" key="1">
    <source>
        <dbReference type="EMBL" id="KFA93998.1"/>
    </source>
</evidence>
<dbReference type="Proteomes" id="UP000028547">
    <property type="component" value="Unassembled WGS sequence"/>
</dbReference>
<comment type="caution">
    <text evidence="1">The sequence shown here is derived from an EMBL/GenBank/DDBJ whole genome shotgun (WGS) entry which is preliminary data.</text>
</comment>
<dbReference type="AlphaFoldDB" id="A0A084SZW3"/>
<name>A0A084SZW3_9BACT</name>
<sequence>MSINYVLYLAGPRSPHEAVREFTRGLSAPDGASSYKGQLAETTVFPHLWVVATVPTFPTNRYTEEEHGFLPRLRLQVRLDTEDLSEAQDELLELVSRVLLGSREDLVLLREEENVALLRREGRLELHDDALWASAERRARAELWVREVPPLRGS</sequence>
<dbReference type="InterPro" id="IPR049799">
    <property type="entry name" value="SitI3-like"/>
</dbReference>
<evidence type="ECO:0000313" key="2">
    <source>
        <dbReference type="Proteomes" id="UP000028547"/>
    </source>
</evidence>
<accession>A0A084SZW3</accession>
<dbReference type="EMBL" id="JPMI01000029">
    <property type="protein sequence ID" value="KFA93998.1"/>
    <property type="molecule type" value="Genomic_DNA"/>
</dbReference>
<dbReference type="NCBIfam" id="NF040657">
    <property type="entry name" value="immun_SitI3"/>
    <property type="match status" value="1"/>
</dbReference>
<reference evidence="1 2" key="1">
    <citation type="submission" date="2014-07" db="EMBL/GenBank/DDBJ databases">
        <title>Draft Genome Sequence of Gephyronic Acid Producer, Cystobacter violaceus Strain Cb vi76.</title>
        <authorList>
            <person name="Stevens D.C."/>
            <person name="Young J."/>
            <person name="Carmichael R."/>
            <person name="Tan J."/>
            <person name="Taylor R.E."/>
        </authorList>
    </citation>
    <scope>NUCLEOTIDE SEQUENCE [LARGE SCALE GENOMIC DNA]</scope>
    <source>
        <strain evidence="1 2">Cb vi76</strain>
    </source>
</reference>